<dbReference type="PANTHER" id="PTHR12937">
    <property type="entry name" value="VACUOLAR PROTEIN SORTING 28, ISOFORM 2 VPS28"/>
    <property type="match status" value="1"/>
</dbReference>
<dbReference type="Gene3D" id="1.20.1440.200">
    <property type="match status" value="1"/>
</dbReference>
<gene>
    <name evidence="9" type="ORF">T265_09685</name>
</gene>
<dbReference type="GeneID" id="20323853"/>
<dbReference type="InterPro" id="IPR017899">
    <property type="entry name" value="VPS28_C"/>
</dbReference>
<evidence type="ECO:0000313" key="9">
    <source>
        <dbReference type="EMBL" id="KER22153.1"/>
    </source>
</evidence>
<feature type="domain" description="VPS28 C-terminal" evidence="7">
    <location>
        <begin position="244"/>
        <end position="340"/>
    </location>
</feature>
<dbReference type="InterPro" id="IPR017898">
    <property type="entry name" value="VPS28_N"/>
</dbReference>
<reference evidence="9 10" key="1">
    <citation type="submission" date="2013-11" db="EMBL/GenBank/DDBJ databases">
        <title>Opisthorchis viverrini - life in the bile duct.</title>
        <authorList>
            <person name="Young N.D."/>
            <person name="Nagarajan N."/>
            <person name="Lin S.J."/>
            <person name="Korhonen P.K."/>
            <person name="Jex A.R."/>
            <person name="Hall R.S."/>
            <person name="Safavi-Hemami H."/>
            <person name="Kaewkong W."/>
            <person name="Bertrand D."/>
            <person name="Gao S."/>
            <person name="Seet Q."/>
            <person name="Wongkham S."/>
            <person name="Teh B.T."/>
            <person name="Wongkham C."/>
            <person name="Intapan P.M."/>
            <person name="Maleewong W."/>
            <person name="Yang X."/>
            <person name="Hu M."/>
            <person name="Wang Z."/>
            <person name="Hofmann A."/>
            <person name="Sternberg P.W."/>
            <person name="Tan P."/>
            <person name="Wang J."/>
            <person name="Gasser R.B."/>
        </authorList>
    </citation>
    <scope>NUCLEOTIDE SEQUENCE [LARGE SCALE GENOMIC DNA]</scope>
</reference>
<dbReference type="RefSeq" id="XP_009174104.1">
    <property type="nucleotide sequence ID" value="XM_009175840.1"/>
</dbReference>
<evidence type="ECO:0000313" key="10">
    <source>
        <dbReference type="Proteomes" id="UP000054324"/>
    </source>
</evidence>
<dbReference type="OrthoDB" id="2671at2759"/>
<dbReference type="PANTHER" id="PTHR12937:SF0">
    <property type="entry name" value="VACUOLAR PROTEIN SORTING-ASSOCIATED PROTEIN 28 HOMOLOG"/>
    <property type="match status" value="1"/>
</dbReference>
<dbReference type="PROSITE" id="PS51310">
    <property type="entry name" value="VPS28_C"/>
    <property type="match status" value="1"/>
</dbReference>
<keyword evidence="4" id="KW-0967">Endosome</keyword>
<dbReference type="SUPFAM" id="SSF140111">
    <property type="entry name" value="Endosomal sorting complex assembly domain"/>
    <property type="match status" value="1"/>
</dbReference>
<dbReference type="Gene3D" id="1.20.120.1130">
    <property type="match status" value="1"/>
</dbReference>
<dbReference type="Pfam" id="PF03997">
    <property type="entry name" value="VPS28"/>
    <property type="match status" value="1"/>
</dbReference>
<evidence type="ECO:0000256" key="6">
    <source>
        <dbReference type="PROSITE-ProRule" id="PRU00642"/>
    </source>
</evidence>
<dbReference type="InterPro" id="IPR037206">
    <property type="entry name" value="VPS28_C_sf"/>
</dbReference>
<evidence type="ECO:0000256" key="4">
    <source>
        <dbReference type="ARBA" id="ARBA00022753"/>
    </source>
</evidence>
<comment type="similarity">
    <text evidence="6">Belongs to the VPS28 family.</text>
</comment>
<accession>A0A074Z537</accession>
<dbReference type="KEGG" id="ovi:T265_09685"/>
<evidence type="ECO:0000256" key="1">
    <source>
        <dbReference type="ARBA" id="ARBA00004177"/>
    </source>
</evidence>
<dbReference type="AlphaFoldDB" id="A0A074Z537"/>
<dbReference type="STRING" id="6198.A0A074Z537"/>
<keyword evidence="3 6" id="KW-0813">Transport</keyword>
<dbReference type="InterPro" id="IPR007143">
    <property type="entry name" value="Vps28"/>
</dbReference>
<feature type="domain" description="VPS28 N-terminal" evidence="8">
    <location>
        <begin position="165"/>
        <end position="243"/>
    </location>
</feature>
<dbReference type="Proteomes" id="UP000054324">
    <property type="component" value="Unassembled WGS sequence"/>
</dbReference>
<dbReference type="CTD" id="20323853"/>
<evidence type="ECO:0000256" key="5">
    <source>
        <dbReference type="ARBA" id="ARBA00022927"/>
    </source>
</evidence>
<evidence type="ECO:0000259" key="7">
    <source>
        <dbReference type="PROSITE" id="PS51310"/>
    </source>
</evidence>
<evidence type="ECO:0000256" key="3">
    <source>
        <dbReference type="ARBA" id="ARBA00022448"/>
    </source>
</evidence>
<dbReference type="GO" id="GO:0043328">
    <property type="term" value="P:protein transport to vacuole involved in ubiquitin-dependent protein catabolic process via the multivesicular body sorting pathway"/>
    <property type="evidence" value="ECO:0007669"/>
    <property type="project" value="TreeGrafter"/>
</dbReference>
<dbReference type="GO" id="GO:0044877">
    <property type="term" value="F:protein-containing complex binding"/>
    <property type="evidence" value="ECO:0007669"/>
    <property type="project" value="TreeGrafter"/>
</dbReference>
<dbReference type="GO" id="GO:0000813">
    <property type="term" value="C:ESCRT I complex"/>
    <property type="evidence" value="ECO:0007669"/>
    <property type="project" value="InterPro"/>
</dbReference>
<dbReference type="InterPro" id="IPR037202">
    <property type="entry name" value="ESCRT_assembly_dom"/>
</dbReference>
<proteinExistence type="inferred from homology"/>
<name>A0A074Z537_OPIVI</name>
<organism evidence="9 10">
    <name type="scientific">Opisthorchis viverrini</name>
    <name type="common">Southeast Asian liver fluke</name>
    <dbReference type="NCBI Taxonomy" id="6198"/>
    <lineage>
        <taxon>Eukaryota</taxon>
        <taxon>Metazoa</taxon>
        <taxon>Spiralia</taxon>
        <taxon>Lophotrochozoa</taxon>
        <taxon>Platyhelminthes</taxon>
        <taxon>Trematoda</taxon>
        <taxon>Digenea</taxon>
        <taxon>Opisthorchiida</taxon>
        <taxon>Opisthorchiata</taxon>
        <taxon>Opisthorchiidae</taxon>
        <taxon>Opisthorchis</taxon>
    </lineage>
</organism>
<dbReference type="SUPFAM" id="SSF140427">
    <property type="entry name" value="VPS28 C-terminal domain-like"/>
    <property type="match status" value="1"/>
</dbReference>
<dbReference type="EMBL" id="KL596916">
    <property type="protein sequence ID" value="KER22153.1"/>
    <property type="molecule type" value="Genomic_DNA"/>
</dbReference>
<dbReference type="PROSITE" id="PS51313">
    <property type="entry name" value="VPS28_N"/>
    <property type="match status" value="1"/>
</dbReference>
<protein>
    <recommendedName>
        <fullName evidence="2">Vacuolar protein sorting-associated protein 28 homolog</fullName>
    </recommendedName>
</protein>
<sequence>MVCGSNPTSESRLPLSRLGPPGSIPALVHPLSGMAARHRKGVTAERVEESQVLILSNKEYGPQYLSVSSAPDRQTDLTPLMLPVLGSPSRKTAMTSAAEFTGNGFCTALSSHCLTASGSISPFTWLCEKNPSRKSVDWYTQHVVKPAQSMRCDQFICRGYTNHMELFAVINTLQCLEMAYSQDYVNYADYAKACSKLLNQYKVRFRQLASEFHTVEEFASRYKMVCPAALERIKEGRPITMHDSTVTRNMQFVEFAITIMDKLRLNVVSVDVITPDLRNLYDILCKMSVIPDNYTGKDMMQGWLKKLSGMPADANLTASDVRQLLCDIEETYHDVFKFVNQDN</sequence>
<evidence type="ECO:0000259" key="8">
    <source>
        <dbReference type="PROSITE" id="PS51313"/>
    </source>
</evidence>
<evidence type="ECO:0000256" key="2">
    <source>
        <dbReference type="ARBA" id="ARBA00020968"/>
    </source>
</evidence>
<keyword evidence="10" id="KW-1185">Reference proteome</keyword>
<dbReference type="InterPro" id="IPR038358">
    <property type="entry name" value="VPS28_N_sf"/>
</dbReference>
<comment type="subcellular location">
    <subcellularLocation>
        <location evidence="1">Endosome</location>
    </subcellularLocation>
</comment>
<keyword evidence="5 6" id="KW-0653">Protein transport</keyword>